<proteinExistence type="predicted"/>
<accession>A0A1Q9DK65</accession>
<keyword evidence="4" id="KW-1185">Reference proteome</keyword>
<reference evidence="3 4" key="1">
    <citation type="submission" date="2016-02" db="EMBL/GenBank/DDBJ databases">
        <title>Genome analysis of coral dinoflagellate symbionts highlights evolutionary adaptations to a symbiotic lifestyle.</title>
        <authorList>
            <person name="Aranda M."/>
            <person name="Li Y."/>
            <person name="Liew Y.J."/>
            <person name="Baumgarten S."/>
            <person name="Simakov O."/>
            <person name="Wilson M."/>
            <person name="Piel J."/>
            <person name="Ashoor H."/>
            <person name="Bougouffa S."/>
            <person name="Bajic V.B."/>
            <person name="Ryu T."/>
            <person name="Ravasi T."/>
            <person name="Bayer T."/>
            <person name="Micklem G."/>
            <person name="Kim H."/>
            <person name="Bhak J."/>
            <person name="Lajeunesse T.C."/>
            <person name="Voolstra C.R."/>
        </authorList>
    </citation>
    <scope>NUCLEOTIDE SEQUENCE [LARGE SCALE GENOMIC DNA]</scope>
    <source>
        <strain evidence="3 4">CCMP2467</strain>
    </source>
</reference>
<feature type="compositionally biased region" description="Basic residues" evidence="1">
    <location>
        <begin position="175"/>
        <end position="191"/>
    </location>
</feature>
<name>A0A1Q9DK65_SYMMI</name>
<evidence type="ECO:0000256" key="2">
    <source>
        <dbReference type="SAM" id="Phobius"/>
    </source>
</evidence>
<sequence length="191" mass="20669">MTDRVWHRPARGPSLSRPPRPAVASHDRPRVASARLSPQRGFGVGPVGDRIPEVCQTGSLLVGRGTTPPRSPHVARAAEEEVNAALTASKSAAMTAIKGVPLTAAPGDFFGGAVFVFIIPLFLGAAVVYLLTVFWPETVLTDDQMVKYKKAEKKYFLEKRGAIRDPDAPMEKNRAGRRKAKSLKGKRSVKS</sequence>
<keyword evidence="2" id="KW-0812">Transmembrane</keyword>
<dbReference type="AlphaFoldDB" id="A0A1Q9DK65"/>
<keyword evidence="2" id="KW-0472">Membrane</keyword>
<dbReference type="OrthoDB" id="426084at2759"/>
<feature type="transmembrane region" description="Helical" evidence="2">
    <location>
        <begin position="109"/>
        <end position="135"/>
    </location>
</feature>
<keyword evidence="2" id="KW-1133">Transmembrane helix</keyword>
<feature type="region of interest" description="Disordered" evidence="1">
    <location>
        <begin position="166"/>
        <end position="191"/>
    </location>
</feature>
<feature type="region of interest" description="Disordered" evidence="1">
    <location>
        <begin position="1"/>
        <end position="39"/>
    </location>
</feature>
<evidence type="ECO:0000313" key="3">
    <source>
        <dbReference type="EMBL" id="OLP95575.1"/>
    </source>
</evidence>
<dbReference type="Proteomes" id="UP000186817">
    <property type="component" value="Unassembled WGS sequence"/>
</dbReference>
<dbReference type="EMBL" id="LSRX01000498">
    <property type="protein sequence ID" value="OLP95575.1"/>
    <property type="molecule type" value="Genomic_DNA"/>
</dbReference>
<evidence type="ECO:0000313" key="4">
    <source>
        <dbReference type="Proteomes" id="UP000186817"/>
    </source>
</evidence>
<evidence type="ECO:0000256" key="1">
    <source>
        <dbReference type="SAM" id="MobiDB-lite"/>
    </source>
</evidence>
<gene>
    <name evidence="3" type="ORF">AK812_SmicGene22285</name>
</gene>
<comment type="caution">
    <text evidence="3">The sequence shown here is derived from an EMBL/GenBank/DDBJ whole genome shotgun (WGS) entry which is preliminary data.</text>
</comment>
<protein>
    <submittedName>
        <fullName evidence="3">Uncharacterized protein</fullName>
    </submittedName>
</protein>
<organism evidence="3 4">
    <name type="scientific">Symbiodinium microadriaticum</name>
    <name type="common">Dinoflagellate</name>
    <name type="synonym">Zooxanthella microadriatica</name>
    <dbReference type="NCBI Taxonomy" id="2951"/>
    <lineage>
        <taxon>Eukaryota</taxon>
        <taxon>Sar</taxon>
        <taxon>Alveolata</taxon>
        <taxon>Dinophyceae</taxon>
        <taxon>Suessiales</taxon>
        <taxon>Symbiodiniaceae</taxon>
        <taxon>Symbiodinium</taxon>
    </lineage>
</organism>